<proteinExistence type="predicted"/>
<protein>
    <submittedName>
        <fullName evidence="2">MFS transporter</fullName>
    </submittedName>
</protein>
<dbReference type="EMBL" id="DMVW01000179">
    <property type="protein sequence ID" value="HAR53911.1"/>
    <property type="molecule type" value="Genomic_DNA"/>
</dbReference>
<keyword evidence="1" id="KW-0472">Membrane</keyword>
<organism evidence="2 3">
    <name type="scientific">Roseovarius nubinhibens</name>
    <dbReference type="NCBI Taxonomy" id="314263"/>
    <lineage>
        <taxon>Bacteria</taxon>
        <taxon>Pseudomonadati</taxon>
        <taxon>Pseudomonadota</taxon>
        <taxon>Alphaproteobacteria</taxon>
        <taxon>Rhodobacterales</taxon>
        <taxon>Roseobacteraceae</taxon>
        <taxon>Roseovarius</taxon>
    </lineage>
</organism>
<evidence type="ECO:0000313" key="2">
    <source>
        <dbReference type="EMBL" id="HAR53911.1"/>
    </source>
</evidence>
<name>A0A348WH99_9RHOB</name>
<dbReference type="Proteomes" id="UP000264719">
    <property type="component" value="Unassembled WGS sequence"/>
</dbReference>
<feature type="transmembrane region" description="Helical" evidence="1">
    <location>
        <begin position="143"/>
        <end position="166"/>
    </location>
</feature>
<evidence type="ECO:0000256" key="1">
    <source>
        <dbReference type="SAM" id="Phobius"/>
    </source>
</evidence>
<comment type="caution">
    <text evidence="2">The sequence shown here is derived from an EMBL/GenBank/DDBJ whole genome shotgun (WGS) entry which is preliminary data.</text>
</comment>
<feature type="transmembrane region" description="Helical" evidence="1">
    <location>
        <begin position="92"/>
        <end position="123"/>
    </location>
</feature>
<dbReference type="InterPro" id="IPR036259">
    <property type="entry name" value="MFS_trans_sf"/>
</dbReference>
<keyword evidence="1" id="KW-1133">Transmembrane helix</keyword>
<sequence>MTQIVPLGEARHLPFWRRPVTLLFLMAAAMPIAFSTWSALLNNFTIEVAGFDGSDIGWLHTVREIPGFLAVGVIAIIIFMREQVLGLVSLALLGAATAITAWFPTMGGILTITMLSSIGFHYYETVNQSLQLQWLDKVRAPKVLGWLVAAGSAATLVVYVIIVALWDTLG</sequence>
<gene>
    <name evidence="2" type="ORF">DCS45_18835</name>
</gene>
<feature type="transmembrane region" description="Helical" evidence="1">
    <location>
        <begin position="20"/>
        <end position="41"/>
    </location>
</feature>
<keyword evidence="1" id="KW-0812">Transmembrane</keyword>
<reference evidence="2 3" key="1">
    <citation type="journal article" date="2018" name="Nat. Biotechnol.">
        <title>A standardized bacterial taxonomy based on genome phylogeny substantially revises the tree of life.</title>
        <authorList>
            <person name="Parks D.H."/>
            <person name="Chuvochina M."/>
            <person name="Waite D.W."/>
            <person name="Rinke C."/>
            <person name="Skarshewski A."/>
            <person name="Chaumeil P.A."/>
            <person name="Hugenholtz P."/>
        </authorList>
    </citation>
    <scope>NUCLEOTIDE SEQUENCE [LARGE SCALE GENOMIC DNA]</scope>
    <source>
        <strain evidence="2">UBA9169</strain>
    </source>
</reference>
<evidence type="ECO:0000313" key="3">
    <source>
        <dbReference type="Proteomes" id="UP000264719"/>
    </source>
</evidence>
<dbReference type="SUPFAM" id="SSF103473">
    <property type="entry name" value="MFS general substrate transporter"/>
    <property type="match status" value="1"/>
</dbReference>
<accession>A0A348WH99</accession>
<feature type="non-terminal residue" evidence="2">
    <location>
        <position position="170"/>
    </location>
</feature>
<dbReference type="AlphaFoldDB" id="A0A348WH99"/>
<feature type="transmembrane region" description="Helical" evidence="1">
    <location>
        <begin position="61"/>
        <end position="80"/>
    </location>
</feature>